<evidence type="ECO:0000313" key="5">
    <source>
        <dbReference type="Proteomes" id="UP000326061"/>
    </source>
</evidence>
<evidence type="ECO:0000259" key="3">
    <source>
        <dbReference type="SMART" id="SM00479"/>
    </source>
</evidence>
<dbReference type="Proteomes" id="UP000326061">
    <property type="component" value="Chromosome"/>
</dbReference>
<dbReference type="FunFam" id="3.30.420.10:FF:000045">
    <property type="entry name" value="3'-5' exonuclease DinG"/>
    <property type="match status" value="1"/>
</dbReference>
<dbReference type="SUPFAM" id="SSF53098">
    <property type="entry name" value="Ribonuclease H-like"/>
    <property type="match status" value="1"/>
</dbReference>
<dbReference type="AlphaFoldDB" id="A0AAJ4DNI1"/>
<comment type="function">
    <text evidence="1">DNA polymerase III is a complex, multichain enzyme responsible for most of the replicative synthesis in bacteria. The epsilon subunit contain the editing function and is a proofreading 3'-5' exonuclease.</text>
</comment>
<dbReference type="GO" id="GO:0008408">
    <property type="term" value="F:3'-5' exonuclease activity"/>
    <property type="evidence" value="ECO:0007669"/>
    <property type="project" value="TreeGrafter"/>
</dbReference>
<dbReference type="InterPro" id="IPR013520">
    <property type="entry name" value="Ribonucl_H"/>
</dbReference>
<dbReference type="KEGG" id="suln:FJR47_07325"/>
<dbReference type="GO" id="GO:0045004">
    <property type="term" value="P:DNA replication proofreading"/>
    <property type="evidence" value="ECO:0007669"/>
    <property type="project" value="TreeGrafter"/>
</dbReference>
<feature type="domain" description="Exonuclease" evidence="3">
    <location>
        <begin position="68"/>
        <end position="233"/>
    </location>
</feature>
<dbReference type="GO" id="GO:0003887">
    <property type="term" value="F:DNA-directed DNA polymerase activity"/>
    <property type="evidence" value="ECO:0007669"/>
    <property type="project" value="InterPro"/>
</dbReference>
<keyword evidence="4" id="KW-0269">Exonuclease</keyword>
<dbReference type="Pfam" id="PF00929">
    <property type="entry name" value="RNase_T"/>
    <property type="match status" value="1"/>
</dbReference>
<reference evidence="5" key="1">
    <citation type="submission" date="2019-06" db="EMBL/GenBank/DDBJ databases">
        <title>Sulfurimonas gotlandica sp. nov., a chemoautotrophic and psychrotolerant epsilonproteobacterium isolated from a pelagic redoxcline, and an emended description of the genus Sulfurimonas.</title>
        <authorList>
            <person name="Wang S."/>
            <person name="Jiang L."/>
            <person name="Shao Z."/>
        </authorList>
    </citation>
    <scope>NUCLEOTIDE SEQUENCE [LARGE SCALE GENOMIC DNA]</scope>
    <source>
        <strain evidence="5">1-1N</strain>
    </source>
</reference>
<dbReference type="PANTHER" id="PTHR30231">
    <property type="entry name" value="DNA POLYMERASE III SUBUNIT EPSILON"/>
    <property type="match status" value="1"/>
</dbReference>
<dbReference type="GO" id="GO:0003677">
    <property type="term" value="F:DNA binding"/>
    <property type="evidence" value="ECO:0007669"/>
    <property type="project" value="InterPro"/>
</dbReference>
<sequence length="276" mass="31713">MLNNNFSLDAKSIYKLSSKGLSLKTLKEQIDEDLDFLLELWHSQGLEILKHQGNFYFATKFISLEDAEFCIVDIETNGSKIDKHQIIELAAIKVKNSKIIDSYESLVRCKEINPHITEITGITAEDTSDAPDLKKVMYDFKNFLGDAVFVAHDVKFDYKFISLSMQKIGLAPLLNRSLCSLSLAERTIESYRYALSYLNKSFGLHPSATHHRAMSDVLTTYELFKLSMANIKKDVKTVEDFIKFTKEAKKLKRLKFDPFLEKESQCKTQEDKLKIK</sequence>
<evidence type="ECO:0000256" key="2">
    <source>
        <dbReference type="ARBA" id="ARBA00026073"/>
    </source>
</evidence>
<dbReference type="InterPro" id="IPR036397">
    <property type="entry name" value="RNaseH_sf"/>
</dbReference>
<evidence type="ECO:0000256" key="1">
    <source>
        <dbReference type="ARBA" id="ARBA00025483"/>
    </source>
</evidence>
<dbReference type="GO" id="GO:0005829">
    <property type="term" value="C:cytosol"/>
    <property type="evidence" value="ECO:0007669"/>
    <property type="project" value="TreeGrafter"/>
</dbReference>
<accession>A0AAJ4DNI1</accession>
<keyword evidence="4" id="KW-0540">Nuclease</keyword>
<dbReference type="Gene3D" id="3.30.420.10">
    <property type="entry name" value="Ribonuclease H-like superfamily/Ribonuclease H"/>
    <property type="match status" value="1"/>
</dbReference>
<dbReference type="SMART" id="SM00479">
    <property type="entry name" value="EXOIII"/>
    <property type="match status" value="1"/>
</dbReference>
<dbReference type="CDD" id="cd06127">
    <property type="entry name" value="DEDDh"/>
    <property type="match status" value="1"/>
</dbReference>
<dbReference type="PANTHER" id="PTHR30231:SF41">
    <property type="entry name" value="DNA POLYMERASE III SUBUNIT EPSILON"/>
    <property type="match status" value="1"/>
</dbReference>
<dbReference type="InterPro" id="IPR012337">
    <property type="entry name" value="RNaseH-like_sf"/>
</dbReference>
<comment type="subunit">
    <text evidence="2">DNA polymerase III contains a core (composed of alpha, epsilon and theta chains) that associates with a tau subunit. This core dimerizes to form the POLIII' complex. PolIII' associates with the gamma complex (composed of gamma, delta, delta', psi and chi chains) and with the beta chain to form the complete DNA polymerase III complex.</text>
</comment>
<dbReference type="EMBL" id="CP041166">
    <property type="protein sequence ID" value="QFR44244.1"/>
    <property type="molecule type" value="Genomic_DNA"/>
</dbReference>
<name>A0AAJ4DNI1_9BACT</name>
<protein>
    <submittedName>
        <fullName evidence="4">3'-5' exonuclease</fullName>
    </submittedName>
</protein>
<keyword evidence="5" id="KW-1185">Reference proteome</keyword>
<dbReference type="InterPro" id="IPR006054">
    <property type="entry name" value="DnaQ"/>
</dbReference>
<gene>
    <name evidence="4" type="ORF">FJR47_07325</name>
</gene>
<dbReference type="NCBIfam" id="TIGR00573">
    <property type="entry name" value="dnaq"/>
    <property type="match status" value="1"/>
</dbReference>
<keyword evidence="4" id="KW-0378">Hydrolase</keyword>
<dbReference type="NCBIfam" id="NF006316">
    <property type="entry name" value="PRK08517.1"/>
    <property type="match status" value="1"/>
</dbReference>
<proteinExistence type="predicted"/>
<organism evidence="4 5">
    <name type="scientific">Sulfurimonas xiamenensis</name>
    <dbReference type="NCBI Taxonomy" id="2590021"/>
    <lineage>
        <taxon>Bacteria</taxon>
        <taxon>Pseudomonadati</taxon>
        <taxon>Campylobacterota</taxon>
        <taxon>Epsilonproteobacteria</taxon>
        <taxon>Campylobacterales</taxon>
        <taxon>Sulfurimonadaceae</taxon>
        <taxon>Sulfurimonas</taxon>
    </lineage>
</organism>
<evidence type="ECO:0000313" key="4">
    <source>
        <dbReference type="EMBL" id="QFR44244.1"/>
    </source>
</evidence>